<dbReference type="EMBL" id="CP036279">
    <property type="protein sequence ID" value="QDU61542.1"/>
    <property type="molecule type" value="Genomic_DNA"/>
</dbReference>
<gene>
    <name evidence="2" type="ORF">Pan216_24030</name>
</gene>
<proteinExistence type="predicted"/>
<reference evidence="2 3" key="1">
    <citation type="submission" date="2019-02" db="EMBL/GenBank/DDBJ databases">
        <title>Deep-cultivation of Planctomycetes and their phenomic and genomic characterization uncovers novel biology.</title>
        <authorList>
            <person name="Wiegand S."/>
            <person name="Jogler M."/>
            <person name="Boedeker C."/>
            <person name="Pinto D."/>
            <person name="Vollmers J."/>
            <person name="Rivas-Marin E."/>
            <person name="Kohn T."/>
            <person name="Peeters S.H."/>
            <person name="Heuer A."/>
            <person name="Rast P."/>
            <person name="Oberbeckmann S."/>
            <person name="Bunk B."/>
            <person name="Jeske O."/>
            <person name="Meyerdierks A."/>
            <person name="Storesund J.E."/>
            <person name="Kallscheuer N."/>
            <person name="Luecker S."/>
            <person name="Lage O.M."/>
            <person name="Pohl T."/>
            <person name="Merkel B.J."/>
            <person name="Hornburger P."/>
            <person name="Mueller R.-W."/>
            <person name="Bruemmer F."/>
            <person name="Labrenz M."/>
            <person name="Spormann A.M."/>
            <person name="Op den Camp H."/>
            <person name="Overmann J."/>
            <person name="Amann R."/>
            <person name="Jetten M.S.M."/>
            <person name="Mascher T."/>
            <person name="Medema M.H."/>
            <person name="Devos D.P."/>
            <person name="Kaster A.-K."/>
            <person name="Ovreas L."/>
            <person name="Rohde M."/>
            <person name="Galperin M.Y."/>
            <person name="Jogler C."/>
        </authorList>
    </citation>
    <scope>NUCLEOTIDE SEQUENCE [LARGE SCALE GENOMIC DNA]</scope>
    <source>
        <strain evidence="2 3">Pan216</strain>
    </source>
</reference>
<dbReference type="KEGG" id="knv:Pan216_24030"/>
<dbReference type="AlphaFoldDB" id="A0A518B3M8"/>
<dbReference type="RefSeq" id="WP_145258122.1">
    <property type="nucleotide sequence ID" value="NZ_CP036279.1"/>
</dbReference>
<accession>A0A518B3M8</accession>
<protein>
    <submittedName>
        <fullName evidence="2">Uncharacterized protein</fullName>
    </submittedName>
</protein>
<dbReference type="InterPro" id="IPR029063">
    <property type="entry name" value="SAM-dependent_MTases_sf"/>
</dbReference>
<evidence type="ECO:0000313" key="3">
    <source>
        <dbReference type="Proteomes" id="UP000317093"/>
    </source>
</evidence>
<organism evidence="2 3">
    <name type="scientific">Kolteria novifilia</name>
    <dbReference type="NCBI Taxonomy" id="2527975"/>
    <lineage>
        <taxon>Bacteria</taxon>
        <taxon>Pseudomonadati</taxon>
        <taxon>Planctomycetota</taxon>
        <taxon>Planctomycetia</taxon>
        <taxon>Kolteriales</taxon>
        <taxon>Kolteriaceae</taxon>
        <taxon>Kolteria</taxon>
    </lineage>
</organism>
<name>A0A518B3M8_9BACT</name>
<sequence>MSENTFTVRHPVPGGDPEIASELDLTTLTAIDPAFLGRALMRLPLPPDVAESLREIPSETTPGERALMFQWLARLWDGEGDVVEVGPFLGGTTRALGLGMLLNPHASKRRLLTIDRFEGYYNTAELKRTTEPLVRRYGAGRDLLPSLDRGSFHELFHATHAASDYGSFLEIVKASLPDRPEASVPDSLVRAMDSLGPIGLLMVDGCKSWYATKFLMRAFIGKLRLGSHVLFQDYGWYTCFWIPAFCETFRDHFELLSFVDGTFVFRYRAPLAEEKIEREFPDRPESWGKAQFENLFERCLEQSLRMGDTLGPVRYTLQMVAAFAYLGEKREARRLLDACDAHPAMRPHASLIAQCRRSPAYTPDGPVSLEEVAGSTSDQEPASPVSSGTLACGKADSVVDVRITAKGAEVVLRCKGCDQKYASHQPTVAGMAMGRHRCPKCGASVFINPDLFADALERHVPCPSFDEMVELTNEASRITETWYRAESMADLMTYRGVNVGRAAERFLVPIVTRALASADGEGREE</sequence>
<dbReference type="OrthoDB" id="9807246at2"/>
<feature type="compositionally biased region" description="Polar residues" evidence="1">
    <location>
        <begin position="374"/>
        <end position="388"/>
    </location>
</feature>
<feature type="region of interest" description="Disordered" evidence="1">
    <location>
        <begin position="364"/>
        <end position="388"/>
    </location>
</feature>
<evidence type="ECO:0000313" key="2">
    <source>
        <dbReference type="EMBL" id="QDU61542.1"/>
    </source>
</evidence>
<dbReference type="Gene3D" id="3.40.50.150">
    <property type="entry name" value="Vaccinia Virus protein VP39"/>
    <property type="match status" value="1"/>
</dbReference>
<dbReference type="Proteomes" id="UP000317093">
    <property type="component" value="Chromosome"/>
</dbReference>
<evidence type="ECO:0000256" key="1">
    <source>
        <dbReference type="SAM" id="MobiDB-lite"/>
    </source>
</evidence>
<keyword evidence="3" id="KW-1185">Reference proteome</keyword>